<evidence type="ECO:0000313" key="4">
    <source>
        <dbReference type="EMBL" id="GAA3711963.1"/>
    </source>
</evidence>
<dbReference type="Pfam" id="PF08378">
    <property type="entry name" value="NERD"/>
    <property type="match status" value="1"/>
</dbReference>
<organism evidence="4 5">
    <name type="scientific">Streptomyces tremellae</name>
    <dbReference type="NCBI Taxonomy" id="1124239"/>
    <lineage>
        <taxon>Bacteria</taxon>
        <taxon>Bacillati</taxon>
        <taxon>Actinomycetota</taxon>
        <taxon>Actinomycetes</taxon>
        <taxon>Kitasatosporales</taxon>
        <taxon>Streptomycetaceae</taxon>
        <taxon>Streptomyces</taxon>
    </lineage>
</organism>
<protein>
    <recommendedName>
        <fullName evidence="3">NERD domain-containing protein</fullName>
    </recommendedName>
</protein>
<feature type="domain" description="NERD" evidence="3">
    <location>
        <begin position="89"/>
        <end position="183"/>
    </location>
</feature>
<comment type="caution">
    <text evidence="4">The sequence shown here is derived from an EMBL/GenBank/DDBJ whole genome shotgun (WGS) entry which is preliminary data.</text>
</comment>
<keyword evidence="5" id="KW-1185">Reference proteome</keyword>
<dbReference type="InterPro" id="IPR011528">
    <property type="entry name" value="NERD"/>
</dbReference>
<feature type="transmembrane region" description="Helical" evidence="2">
    <location>
        <begin position="34"/>
        <end position="54"/>
    </location>
</feature>
<evidence type="ECO:0000256" key="2">
    <source>
        <dbReference type="SAM" id="Phobius"/>
    </source>
</evidence>
<dbReference type="Proteomes" id="UP001499884">
    <property type="component" value="Unassembled WGS sequence"/>
</dbReference>
<feature type="compositionally biased region" description="Basic residues" evidence="1">
    <location>
        <begin position="1"/>
        <end position="10"/>
    </location>
</feature>
<accession>A0ABP7DZ13</accession>
<keyword evidence="2" id="KW-1133">Transmembrane helix</keyword>
<feature type="region of interest" description="Disordered" evidence="1">
    <location>
        <begin position="1"/>
        <end position="20"/>
    </location>
</feature>
<dbReference type="EMBL" id="BAABEP010000002">
    <property type="protein sequence ID" value="GAA3711963.1"/>
    <property type="molecule type" value="Genomic_DNA"/>
</dbReference>
<dbReference type="RefSeq" id="WP_060880406.1">
    <property type="nucleotide sequence ID" value="NZ_BAABEP010000002.1"/>
</dbReference>
<sequence>MPTTRSKRRPGAGASAQAMADTIRAAERRKQHRTAAWALPLLVTPAALGIGYLVAAVTDWHAGLAVTAVTIVLALRRLYRSKGSTWATGAAGERRTRWILAPLVWCGFGRWAVLHDRQVPRSRANLDHIVLGRCGPVYVDTKTWKSKKAKVHLRSGKLWYGNHPQKDSIDTVLWEASRVAGVLGHPVLAVVAVHYAAVPPGGLISQGVTIIQSSELRRFLRALPKAPGWDRARIATARRQADIQLPPAA</sequence>
<evidence type="ECO:0000256" key="1">
    <source>
        <dbReference type="SAM" id="MobiDB-lite"/>
    </source>
</evidence>
<gene>
    <name evidence="4" type="ORF">GCM10023082_07230</name>
</gene>
<proteinExistence type="predicted"/>
<name>A0ABP7DZ13_9ACTN</name>
<evidence type="ECO:0000259" key="3">
    <source>
        <dbReference type="Pfam" id="PF08378"/>
    </source>
</evidence>
<evidence type="ECO:0000313" key="5">
    <source>
        <dbReference type="Proteomes" id="UP001499884"/>
    </source>
</evidence>
<reference evidence="5" key="1">
    <citation type="journal article" date="2019" name="Int. J. Syst. Evol. Microbiol.">
        <title>The Global Catalogue of Microorganisms (GCM) 10K type strain sequencing project: providing services to taxonomists for standard genome sequencing and annotation.</title>
        <authorList>
            <consortium name="The Broad Institute Genomics Platform"/>
            <consortium name="The Broad Institute Genome Sequencing Center for Infectious Disease"/>
            <person name="Wu L."/>
            <person name="Ma J."/>
        </authorList>
    </citation>
    <scope>NUCLEOTIDE SEQUENCE [LARGE SCALE GENOMIC DNA]</scope>
    <source>
        <strain evidence="5">JCM 30846</strain>
    </source>
</reference>
<keyword evidence="2" id="KW-0472">Membrane</keyword>
<feature type="transmembrane region" description="Helical" evidence="2">
    <location>
        <begin position="60"/>
        <end position="79"/>
    </location>
</feature>
<keyword evidence="2" id="KW-0812">Transmembrane</keyword>